<feature type="compositionally biased region" description="Polar residues" evidence="4">
    <location>
        <begin position="21"/>
        <end position="38"/>
    </location>
</feature>
<dbReference type="PANTHER" id="PTHR13923">
    <property type="entry name" value="SEC31-RELATED PROTEIN"/>
    <property type="match status" value="1"/>
</dbReference>
<keyword evidence="2" id="KW-0853">WD repeat</keyword>
<comment type="caution">
    <text evidence="5">The sequence shown here is derived from an EMBL/GenBank/DDBJ whole genome shotgun (WGS) entry which is preliminary data.</text>
</comment>
<feature type="region of interest" description="Disordered" evidence="4">
    <location>
        <begin position="1"/>
        <end position="49"/>
    </location>
</feature>
<evidence type="ECO:0000256" key="4">
    <source>
        <dbReference type="SAM" id="MobiDB-lite"/>
    </source>
</evidence>
<dbReference type="GO" id="GO:0070971">
    <property type="term" value="C:endoplasmic reticulum exit site"/>
    <property type="evidence" value="ECO:0007669"/>
    <property type="project" value="TreeGrafter"/>
</dbReference>
<accession>A0A9P3LR09</accession>
<evidence type="ECO:0008006" key="7">
    <source>
        <dbReference type="Google" id="ProtNLM"/>
    </source>
</evidence>
<keyword evidence="6" id="KW-1185">Reference proteome</keyword>
<dbReference type="PANTHER" id="PTHR13923:SF11">
    <property type="entry name" value="SECRETORY 31, ISOFORM D"/>
    <property type="match status" value="1"/>
</dbReference>
<dbReference type="Gene3D" id="1.20.940.10">
    <property type="entry name" value="Functional domain of the splicing factor Prp18"/>
    <property type="match status" value="1"/>
</dbReference>
<gene>
    <name evidence="5" type="ORF">EMPS_00217</name>
</gene>
<organism evidence="5 6">
    <name type="scientific">Entomortierella parvispora</name>
    <dbReference type="NCBI Taxonomy" id="205924"/>
    <lineage>
        <taxon>Eukaryota</taxon>
        <taxon>Fungi</taxon>
        <taxon>Fungi incertae sedis</taxon>
        <taxon>Mucoromycota</taxon>
        <taxon>Mortierellomycotina</taxon>
        <taxon>Mortierellomycetes</taxon>
        <taxon>Mortierellales</taxon>
        <taxon>Mortierellaceae</taxon>
        <taxon>Entomortierella</taxon>
    </lineage>
</organism>
<reference evidence="5" key="1">
    <citation type="submission" date="2021-11" db="EMBL/GenBank/DDBJ databases">
        <authorList>
            <person name="Herlambang A."/>
            <person name="Guo Y."/>
            <person name="Takashima Y."/>
            <person name="Nishizawa T."/>
        </authorList>
    </citation>
    <scope>NUCLEOTIDE SEQUENCE</scope>
    <source>
        <strain evidence="5">E1425</strain>
    </source>
</reference>
<proteinExistence type="predicted"/>
<reference evidence="5" key="2">
    <citation type="journal article" date="2022" name="Microbiol. Resour. Announc.">
        <title>Whole-Genome Sequence of Entomortierella parvispora E1425, a Mucoromycotan Fungus Associated with Burkholderiaceae-Related Endosymbiotic Bacteria.</title>
        <authorList>
            <person name="Herlambang A."/>
            <person name="Guo Y."/>
            <person name="Takashima Y."/>
            <person name="Narisawa K."/>
            <person name="Ohta H."/>
            <person name="Nishizawa T."/>
        </authorList>
    </citation>
    <scope>NUCLEOTIDE SEQUENCE</scope>
    <source>
        <strain evidence="5">E1425</strain>
    </source>
</reference>
<dbReference type="AlphaFoldDB" id="A0A9P3LR09"/>
<dbReference type="GO" id="GO:0030127">
    <property type="term" value="C:COPII vesicle coat"/>
    <property type="evidence" value="ECO:0007669"/>
    <property type="project" value="TreeGrafter"/>
</dbReference>
<evidence type="ECO:0000313" key="6">
    <source>
        <dbReference type="Proteomes" id="UP000827284"/>
    </source>
</evidence>
<keyword evidence="1" id="KW-0813">Transport</keyword>
<protein>
    <recommendedName>
        <fullName evidence="7">SRA1/Sec31 domain-containing protein</fullName>
    </recommendedName>
</protein>
<dbReference type="GO" id="GO:0007029">
    <property type="term" value="P:endoplasmic reticulum organization"/>
    <property type="evidence" value="ECO:0007669"/>
    <property type="project" value="TreeGrafter"/>
</dbReference>
<sequence>MESPRNNPILEQDEDHDQVAPLQSTNASGESEDTSSFSAPLGLMPSFKPRKSNRISVLAYPTDGSQLSATSAGSNANTSTTSLPAPAPLSGGPPSLFGAGAATPPGSSASPPPSAMGGMKLPPPPMKTAGTGPSPLPYTKGDFRTAGIEHHWNDPPTQIFAKKVQAGEGAEHDFGPMKETLAKIIAECAVAVPASQKRMFEDTTKRLQALQEQMDKGTVKESVVVPLGEMIQALSTRSFAQCQAIHAKMMQTEFDSEGKWLLGFKRLTDLYATTTPSS</sequence>
<evidence type="ECO:0000313" key="5">
    <source>
        <dbReference type="EMBL" id="GJJ67871.1"/>
    </source>
</evidence>
<evidence type="ECO:0000256" key="3">
    <source>
        <dbReference type="ARBA" id="ARBA00022737"/>
    </source>
</evidence>
<feature type="compositionally biased region" description="Low complexity" evidence="4">
    <location>
        <begin position="68"/>
        <end position="109"/>
    </location>
</feature>
<evidence type="ECO:0000256" key="1">
    <source>
        <dbReference type="ARBA" id="ARBA00022448"/>
    </source>
</evidence>
<feature type="region of interest" description="Disordered" evidence="4">
    <location>
        <begin position="64"/>
        <end position="122"/>
    </location>
</feature>
<keyword evidence="3" id="KW-0677">Repeat</keyword>
<dbReference type="Proteomes" id="UP000827284">
    <property type="component" value="Unassembled WGS sequence"/>
</dbReference>
<dbReference type="OrthoDB" id="542917at2759"/>
<dbReference type="EMBL" id="BQFW01000001">
    <property type="protein sequence ID" value="GJJ67871.1"/>
    <property type="molecule type" value="Genomic_DNA"/>
</dbReference>
<dbReference type="InterPro" id="IPR040251">
    <property type="entry name" value="SEC31-like"/>
</dbReference>
<dbReference type="GO" id="GO:0090110">
    <property type="term" value="P:COPII-coated vesicle cargo loading"/>
    <property type="evidence" value="ECO:0007669"/>
    <property type="project" value="TreeGrafter"/>
</dbReference>
<evidence type="ECO:0000256" key="2">
    <source>
        <dbReference type="ARBA" id="ARBA00022574"/>
    </source>
</evidence>
<name>A0A9P3LR09_9FUNG</name>
<dbReference type="GO" id="GO:0005198">
    <property type="term" value="F:structural molecule activity"/>
    <property type="evidence" value="ECO:0007669"/>
    <property type="project" value="TreeGrafter"/>
</dbReference>